<name>A0A7R9QS67_9ACAR</name>
<reference evidence="2" key="1">
    <citation type="submission" date="2020-11" db="EMBL/GenBank/DDBJ databases">
        <authorList>
            <person name="Tran Van P."/>
        </authorList>
    </citation>
    <scope>NUCLEOTIDE SEQUENCE</scope>
</reference>
<evidence type="ECO:0000313" key="2">
    <source>
        <dbReference type="EMBL" id="CAD7655203.1"/>
    </source>
</evidence>
<evidence type="ECO:0000313" key="3">
    <source>
        <dbReference type="Proteomes" id="UP000728032"/>
    </source>
</evidence>
<dbReference type="AlphaFoldDB" id="A0A7R9QS67"/>
<dbReference type="EMBL" id="OC923976">
    <property type="protein sequence ID" value="CAD7655203.1"/>
    <property type="molecule type" value="Genomic_DNA"/>
</dbReference>
<sequence>MRLSSTGAVNSKRSSLAKLGGLQSTECTARVWAEWWRWRTSPVTPSMSLCCHYGPDVQCVGFAIGLRGRSLSAMIHNSFATPVEHIDCHLTDSSMSVQSLMSSCSICGHRFDSKSCPQLLPCCHSSAKDCERDDRNANQLNHFINTNSEFQIRHSKSDPVIHTSTKSCKLYIERSDFEANSDLSTEIDTTLLYPHWFSSSSSLSSMDSTISAEDLIHEMVTIEGLRTLYNSCFACGVSWHQNHVTLDCSECGGYAMSRPCPQCDGKCDSQWQRNLTATHDAHVAQWTGQCKQEMMQTSTDLRDSSNKSSSPHSKLITSVKV</sequence>
<organism evidence="2">
    <name type="scientific">Oppiella nova</name>
    <dbReference type="NCBI Taxonomy" id="334625"/>
    <lineage>
        <taxon>Eukaryota</taxon>
        <taxon>Metazoa</taxon>
        <taxon>Ecdysozoa</taxon>
        <taxon>Arthropoda</taxon>
        <taxon>Chelicerata</taxon>
        <taxon>Arachnida</taxon>
        <taxon>Acari</taxon>
        <taxon>Acariformes</taxon>
        <taxon>Sarcoptiformes</taxon>
        <taxon>Oribatida</taxon>
        <taxon>Brachypylina</taxon>
        <taxon>Oppioidea</taxon>
        <taxon>Oppiidae</taxon>
        <taxon>Oppiella</taxon>
    </lineage>
</organism>
<dbReference type="Proteomes" id="UP000728032">
    <property type="component" value="Unassembled WGS sequence"/>
</dbReference>
<keyword evidence="3" id="KW-1185">Reference proteome</keyword>
<evidence type="ECO:0000256" key="1">
    <source>
        <dbReference type="SAM" id="MobiDB-lite"/>
    </source>
</evidence>
<protein>
    <submittedName>
        <fullName evidence="2">Uncharacterized protein</fullName>
    </submittedName>
</protein>
<accession>A0A7R9QS67</accession>
<proteinExistence type="predicted"/>
<feature type="region of interest" description="Disordered" evidence="1">
    <location>
        <begin position="297"/>
        <end position="321"/>
    </location>
</feature>
<dbReference type="EMBL" id="CAJPVJ010009151">
    <property type="protein sequence ID" value="CAG2172390.1"/>
    <property type="molecule type" value="Genomic_DNA"/>
</dbReference>
<gene>
    <name evidence="2" type="ORF">ONB1V03_LOCUS11847</name>
</gene>
<dbReference type="OrthoDB" id="10062522at2759"/>